<dbReference type="EMBL" id="LAZR01034112">
    <property type="protein sequence ID" value="KKL46224.1"/>
    <property type="molecule type" value="Genomic_DNA"/>
</dbReference>
<name>A0A0F9CAW4_9ZZZZ</name>
<dbReference type="AlphaFoldDB" id="A0A0F9CAW4"/>
<comment type="caution">
    <text evidence="1">The sequence shown here is derived from an EMBL/GenBank/DDBJ whole genome shotgun (WGS) entry which is preliminary data.</text>
</comment>
<proteinExistence type="predicted"/>
<organism evidence="1">
    <name type="scientific">marine sediment metagenome</name>
    <dbReference type="NCBI Taxonomy" id="412755"/>
    <lineage>
        <taxon>unclassified sequences</taxon>
        <taxon>metagenomes</taxon>
        <taxon>ecological metagenomes</taxon>
    </lineage>
</organism>
<sequence>MSRAIKGFYGANRPRGNVFFRTKKTQSGEYLQLVKIEGGVGSRRQIVCHSFGRLDMVDFHRLKGTLDRIAEKMGVTRFTV</sequence>
<evidence type="ECO:0000313" key="1">
    <source>
        <dbReference type="EMBL" id="KKL46224.1"/>
    </source>
</evidence>
<accession>A0A0F9CAW4</accession>
<protein>
    <submittedName>
        <fullName evidence="1">Uncharacterized protein</fullName>
    </submittedName>
</protein>
<gene>
    <name evidence="1" type="ORF">LCGC14_2347710</name>
</gene>
<reference evidence="1" key="1">
    <citation type="journal article" date="2015" name="Nature">
        <title>Complex archaea that bridge the gap between prokaryotes and eukaryotes.</title>
        <authorList>
            <person name="Spang A."/>
            <person name="Saw J.H."/>
            <person name="Jorgensen S.L."/>
            <person name="Zaremba-Niedzwiedzka K."/>
            <person name="Martijn J."/>
            <person name="Lind A.E."/>
            <person name="van Eijk R."/>
            <person name="Schleper C."/>
            <person name="Guy L."/>
            <person name="Ettema T.J."/>
        </authorList>
    </citation>
    <scope>NUCLEOTIDE SEQUENCE</scope>
</reference>